<protein>
    <submittedName>
        <fullName evidence="1">Uncharacterized protein</fullName>
    </submittedName>
</protein>
<evidence type="ECO:0000313" key="1">
    <source>
        <dbReference type="EMBL" id="CRK43587.1"/>
    </source>
</evidence>
<evidence type="ECO:0000313" key="2">
    <source>
        <dbReference type="Proteomes" id="UP000045706"/>
    </source>
</evidence>
<gene>
    <name evidence="1" type="ORF">BN1723_019236</name>
</gene>
<dbReference type="EMBL" id="CVQI01033421">
    <property type="protein sequence ID" value="CRK43587.1"/>
    <property type="molecule type" value="Genomic_DNA"/>
</dbReference>
<dbReference type="AlphaFoldDB" id="A0A0G4NAT8"/>
<proteinExistence type="predicted"/>
<name>A0A0G4NAT8_VERLO</name>
<sequence>WCFRRLVERPLGHHRVANRPTRRHHHDRSRQRWCARRILRQQWVFWKGSFGGGISRSRDLRSDAIPTYADD</sequence>
<accession>A0A0G4NAT8</accession>
<dbReference type="Proteomes" id="UP000045706">
    <property type="component" value="Unassembled WGS sequence"/>
</dbReference>
<organism evidence="1 2">
    <name type="scientific">Verticillium longisporum</name>
    <name type="common">Verticillium dahliae var. longisporum</name>
    <dbReference type="NCBI Taxonomy" id="100787"/>
    <lineage>
        <taxon>Eukaryota</taxon>
        <taxon>Fungi</taxon>
        <taxon>Dikarya</taxon>
        <taxon>Ascomycota</taxon>
        <taxon>Pezizomycotina</taxon>
        <taxon>Sordariomycetes</taxon>
        <taxon>Hypocreomycetidae</taxon>
        <taxon>Glomerellales</taxon>
        <taxon>Plectosphaerellaceae</taxon>
        <taxon>Verticillium</taxon>
    </lineage>
</organism>
<reference evidence="2" key="1">
    <citation type="submission" date="2015-05" db="EMBL/GenBank/DDBJ databases">
        <authorList>
            <person name="Fogelqvist Johan"/>
        </authorList>
    </citation>
    <scope>NUCLEOTIDE SEQUENCE [LARGE SCALE GENOMIC DNA]</scope>
</reference>
<feature type="non-terminal residue" evidence="1">
    <location>
        <position position="1"/>
    </location>
</feature>